<dbReference type="EMBL" id="BOOF01000004">
    <property type="protein sequence ID" value="GIH60168.1"/>
    <property type="molecule type" value="Genomic_DNA"/>
</dbReference>
<comment type="caution">
    <text evidence="1">The sequence shown here is derived from an EMBL/GenBank/DDBJ whole genome shotgun (WGS) entry which is preliminary data.</text>
</comment>
<evidence type="ECO:0000313" key="1">
    <source>
        <dbReference type="EMBL" id="GIH60168.1"/>
    </source>
</evidence>
<name>A0ABQ4GFG9_9ACTN</name>
<gene>
    <name evidence="1" type="ORF">Msi02_09850</name>
</gene>
<reference evidence="1 2" key="1">
    <citation type="submission" date="2021-01" db="EMBL/GenBank/DDBJ databases">
        <title>Whole genome shotgun sequence of Microbispora siamensis NBRC 104113.</title>
        <authorList>
            <person name="Komaki H."/>
            <person name="Tamura T."/>
        </authorList>
    </citation>
    <scope>NUCLEOTIDE SEQUENCE [LARGE SCALE GENOMIC DNA]</scope>
    <source>
        <strain evidence="1 2">NBRC 104113</strain>
    </source>
</reference>
<sequence length="62" mass="6571">MRSVAVSGTCFTQTTMFMAGGRPPLSVRLTPRFSVRGAGYAHVMQDCQVLAGAPVQVARVSN</sequence>
<accession>A0ABQ4GFG9</accession>
<evidence type="ECO:0000313" key="2">
    <source>
        <dbReference type="Proteomes" id="UP000660454"/>
    </source>
</evidence>
<dbReference type="Proteomes" id="UP000660454">
    <property type="component" value="Unassembled WGS sequence"/>
</dbReference>
<protein>
    <submittedName>
        <fullName evidence="1">Uncharacterized protein</fullName>
    </submittedName>
</protein>
<proteinExistence type="predicted"/>
<keyword evidence="2" id="KW-1185">Reference proteome</keyword>
<organism evidence="1 2">
    <name type="scientific">Microbispora siamensis</name>
    <dbReference type="NCBI Taxonomy" id="564413"/>
    <lineage>
        <taxon>Bacteria</taxon>
        <taxon>Bacillati</taxon>
        <taxon>Actinomycetota</taxon>
        <taxon>Actinomycetes</taxon>
        <taxon>Streptosporangiales</taxon>
        <taxon>Streptosporangiaceae</taxon>
        <taxon>Microbispora</taxon>
    </lineage>
</organism>